<dbReference type="SUPFAM" id="SSF82171">
    <property type="entry name" value="DPP6 N-terminal domain-like"/>
    <property type="match status" value="1"/>
</dbReference>
<gene>
    <name evidence="1" type="ORF">AVDCRST_MAG12-1702</name>
</gene>
<dbReference type="EMBL" id="CADCVK010000262">
    <property type="protein sequence ID" value="CAA9484297.1"/>
    <property type="molecule type" value="Genomic_DNA"/>
</dbReference>
<dbReference type="PANTHER" id="PTHR43056">
    <property type="entry name" value="PEPTIDASE S9 PROLYL OLIGOPEPTIDASE"/>
    <property type="match status" value="1"/>
</dbReference>
<proteinExistence type="predicted"/>
<dbReference type="PANTHER" id="PTHR43056:SF5">
    <property type="entry name" value="PEPTIDASE S9 PROLYL OLIGOPEPTIDASE CATALYTIC DOMAIN-CONTAINING PROTEIN"/>
    <property type="match status" value="1"/>
</dbReference>
<dbReference type="Gene3D" id="2.120.10.30">
    <property type="entry name" value="TolB, C-terminal domain"/>
    <property type="match status" value="1"/>
</dbReference>
<evidence type="ECO:0000313" key="1">
    <source>
        <dbReference type="EMBL" id="CAA9484297.1"/>
    </source>
</evidence>
<protein>
    <submittedName>
        <fullName evidence="1">Prolyl oligopeptidase family protein</fullName>
    </submittedName>
</protein>
<reference evidence="1" key="1">
    <citation type="submission" date="2020-02" db="EMBL/GenBank/DDBJ databases">
        <authorList>
            <person name="Meier V. D."/>
        </authorList>
    </citation>
    <scope>NUCLEOTIDE SEQUENCE</scope>
    <source>
        <strain evidence="1">AVDCRST_MAG12</strain>
    </source>
</reference>
<dbReference type="Pfam" id="PF07676">
    <property type="entry name" value="PD40"/>
    <property type="match status" value="2"/>
</dbReference>
<dbReference type="Gene3D" id="3.40.50.1820">
    <property type="entry name" value="alpha/beta hydrolase"/>
    <property type="match status" value="1"/>
</dbReference>
<dbReference type="AlphaFoldDB" id="A0A6J4S3S1"/>
<dbReference type="InterPro" id="IPR011659">
    <property type="entry name" value="WD40"/>
</dbReference>
<dbReference type="SUPFAM" id="SSF53474">
    <property type="entry name" value="alpha/beta-Hydrolases"/>
    <property type="match status" value="1"/>
</dbReference>
<dbReference type="InterPro" id="IPR050585">
    <property type="entry name" value="Xaa-Pro_dipeptidyl-ppase/CocE"/>
</dbReference>
<name>A0A6J4S3S1_9ACTN</name>
<dbReference type="InterPro" id="IPR011042">
    <property type="entry name" value="6-blade_b-propeller_TolB-like"/>
</dbReference>
<feature type="non-terminal residue" evidence="1">
    <location>
        <position position="456"/>
    </location>
</feature>
<sequence length="456" mass="48850">MAQPEVAPYGSWKSPISSDLIVQGVVGLKDTALGGGDAYWLESRPGEGGRGVIVHRSPDGTAGDVNPPPFNARTRVHEYGGGDFVVHDGTVFFANFEDQRLYSVSPGGEPEPLTAEVAHRYADMTVDAGRGRLISVREDHTSGDEPVNEIVGIGLADGAETVLVSGNDFYSSPRLSPDGQRLAWLTWNHPNMPWDGTELWTAGLDRDGAPVGAERLEGGPDESVLQPEWSPDGTLHFVSDRTGWWNLYRVAGGAVEPLCPMEAEFGLPPWAFGMSMYGFLSPTRIACALIQDGVFRLAILDTETGELAEVETPYSVVSSLRTGEDSGEVLFIAGSPTDSTCVVRLDTGTGEHEVLRRAGDLGIEAGYLSAPETVEFPTEGGLTAHGFFYPPANGDHVGPEGELPPLLVLSHGGPTGMTLPNLDLEIQHRTSRGFAVLDVNYGGSTGYGREYRQRLD</sequence>
<dbReference type="InterPro" id="IPR029058">
    <property type="entry name" value="AB_hydrolase_fold"/>
</dbReference>
<accession>A0A6J4S3S1</accession>
<organism evidence="1">
    <name type="scientific">uncultured Rubrobacteraceae bacterium</name>
    <dbReference type="NCBI Taxonomy" id="349277"/>
    <lineage>
        <taxon>Bacteria</taxon>
        <taxon>Bacillati</taxon>
        <taxon>Actinomycetota</taxon>
        <taxon>Rubrobacteria</taxon>
        <taxon>Rubrobacterales</taxon>
        <taxon>Rubrobacteraceae</taxon>
        <taxon>environmental samples</taxon>
    </lineage>
</organism>